<gene>
    <name evidence="1" type="ORF">GGE06_007565</name>
</gene>
<reference evidence="1 2" key="1">
    <citation type="submission" date="2020-08" db="EMBL/GenBank/DDBJ databases">
        <title>Genomic Encyclopedia of Type Strains, Phase III (KMG-III): the genomes of soil and plant-associated and newly described type strains.</title>
        <authorList>
            <person name="Whitman W."/>
        </authorList>
    </citation>
    <scope>NUCLEOTIDE SEQUENCE [LARGE SCALE GENOMIC DNA]</scope>
    <source>
        <strain evidence="1 2">SFB5A</strain>
    </source>
</reference>
<keyword evidence="2" id="KW-1185">Reference proteome</keyword>
<dbReference type="RefSeq" id="WP_181924751.1">
    <property type="nucleotide sequence ID" value="NZ_JACHJY010000013.1"/>
</dbReference>
<proteinExistence type="predicted"/>
<dbReference type="AlphaFoldDB" id="A0A7W7XFT7"/>
<accession>A0A7W7XFT7</accession>
<evidence type="ECO:0000313" key="1">
    <source>
        <dbReference type="EMBL" id="MBB4986597.1"/>
    </source>
</evidence>
<protein>
    <submittedName>
        <fullName evidence="1">Uncharacterized protein</fullName>
    </submittedName>
</protein>
<name>A0A7W7XFT7_9ACTN</name>
<comment type="caution">
    <text evidence="1">The sequence shown here is derived from an EMBL/GenBank/DDBJ whole genome shotgun (WGS) entry which is preliminary data.</text>
</comment>
<evidence type="ECO:0000313" key="2">
    <source>
        <dbReference type="Proteomes" id="UP000582643"/>
    </source>
</evidence>
<sequence>MYAARKFVGLGDVRRLAMVAGESCGEGADGVCQVVEGLRGGRDADGGIDEVKALPALAVDVVDLGAELLGGLHPDRVVVVVHGVGTGAVDRDVDAVEADGTGSALRGHPR</sequence>
<organism evidence="1 2">
    <name type="scientific">Streptomyces nymphaeiformis</name>
    <dbReference type="NCBI Taxonomy" id="2663842"/>
    <lineage>
        <taxon>Bacteria</taxon>
        <taxon>Bacillati</taxon>
        <taxon>Actinomycetota</taxon>
        <taxon>Actinomycetes</taxon>
        <taxon>Kitasatosporales</taxon>
        <taxon>Streptomycetaceae</taxon>
        <taxon>Streptomyces</taxon>
    </lineage>
</organism>
<dbReference type="Proteomes" id="UP000582643">
    <property type="component" value="Unassembled WGS sequence"/>
</dbReference>
<dbReference type="EMBL" id="JACHJY010000013">
    <property type="protein sequence ID" value="MBB4986597.1"/>
    <property type="molecule type" value="Genomic_DNA"/>
</dbReference>